<dbReference type="EMBL" id="LRBV02000010">
    <property type="status" value="NOT_ANNOTATED_CDS"/>
    <property type="molecule type" value="Genomic_DNA"/>
</dbReference>
<dbReference type="EnsemblPlants" id="QL10p024292:mrna">
    <property type="protein sequence ID" value="QL10p024292:mrna:CDS:1"/>
    <property type="gene ID" value="QL10p024292"/>
</dbReference>
<dbReference type="InterPro" id="IPR001906">
    <property type="entry name" value="Terpene_synth_N"/>
</dbReference>
<dbReference type="InterPro" id="IPR036965">
    <property type="entry name" value="Terpene_synth_N_sf"/>
</dbReference>
<dbReference type="AlphaFoldDB" id="A0A7N2MNQ7"/>
<evidence type="ECO:0000313" key="2">
    <source>
        <dbReference type="EnsemblPlants" id="QL10p024292:mrna:CDS:1"/>
    </source>
</evidence>
<dbReference type="Pfam" id="PF01397">
    <property type="entry name" value="Terpene_synth"/>
    <property type="match status" value="1"/>
</dbReference>
<dbReference type="InParanoid" id="A0A7N2MNQ7"/>
<evidence type="ECO:0000313" key="3">
    <source>
        <dbReference type="Proteomes" id="UP000594261"/>
    </source>
</evidence>
<dbReference type="Proteomes" id="UP000594261">
    <property type="component" value="Chromosome 10"/>
</dbReference>
<organism evidence="2 3">
    <name type="scientific">Quercus lobata</name>
    <name type="common">Valley oak</name>
    <dbReference type="NCBI Taxonomy" id="97700"/>
    <lineage>
        <taxon>Eukaryota</taxon>
        <taxon>Viridiplantae</taxon>
        <taxon>Streptophyta</taxon>
        <taxon>Embryophyta</taxon>
        <taxon>Tracheophyta</taxon>
        <taxon>Spermatophyta</taxon>
        <taxon>Magnoliopsida</taxon>
        <taxon>eudicotyledons</taxon>
        <taxon>Gunneridae</taxon>
        <taxon>Pentapetalae</taxon>
        <taxon>rosids</taxon>
        <taxon>fabids</taxon>
        <taxon>Fagales</taxon>
        <taxon>Fagaceae</taxon>
        <taxon>Quercus</taxon>
    </lineage>
</organism>
<protein>
    <recommendedName>
        <fullName evidence="1">Terpene synthase N-terminal domain-containing protein</fullName>
    </recommendedName>
</protein>
<reference evidence="2" key="2">
    <citation type="submission" date="2021-01" db="UniProtKB">
        <authorList>
            <consortium name="EnsemblPlants"/>
        </authorList>
    </citation>
    <scope>IDENTIFICATION</scope>
</reference>
<dbReference type="GO" id="GO:0010333">
    <property type="term" value="F:terpene synthase activity"/>
    <property type="evidence" value="ECO:0007669"/>
    <property type="project" value="InterPro"/>
</dbReference>
<sequence length="76" mass="8857">MLISTVEKPSQKLNLIDLLQHLGVSYPYENEIEETLQQLPRTLYDRDEQENADDLYNVALQLPRMLFTPALGLFSY</sequence>
<evidence type="ECO:0000259" key="1">
    <source>
        <dbReference type="Pfam" id="PF01397"/>
    </source>
</evidence>
<reference evidence="2 3" key="1">
    <citation type="journal article" date="2016" name="G3 (Bethesda)">
        <title>First Draft Assembly and Annotation of the Genome of a California Endemic Oak Quercus lobata Nee (Fagaceae).</title>
        <authorList>
            <person name="Sork V.L."/>
            <person name="Fitz-Gibbon S.T."/>
            <person name="Puiu D."/>
            <person name="Crepeau M."/>
            <person name="Gugger P.F."/>
            <person name="Sherman R."/>
            <person name="Stevens K."/>
            <person name="Langley C.H."/>
            <person name="Pellegrini M."/>
            <person name="Salzberg S.L."/>
        </authorList>
    </citation>
    <scope>NUCLEOTIDE SEQUENCE [LARGE SCALE GENOMIC DNA]</scope>
    <source>
        <strain evidence="2 3">cv. SW786</strain>
    </source>
</reference>
<dbReference type="SUPFAM" id="SSF48239">
    <property type="entry name" value="Terpenoid cyclases/Protein prenyltransferases"/>
    <property type="match status" value="1"/>
</dbReference>
<dbReference type="InterPro" id="IPR008930">
    <property type="entry name" value="Terpenoid_cyclase/PrenylTrfase"/>
</dbReference>
<keyword evidence="3" id="KW-1185">Reference proteome</keyword>
<dbReference type="Gramene" id="QL10p024292:mrna">
    <property type="protein sequence ID" value="QL10p024292:mrna:CDS:1"/>
    <property type="gene ID" value="QL10p024292"/>
</dbReference>
<feature type="domain" description="Terpene synthase N-terminal" evidence="1">
    <location>
        <begin position="7"/>
        <end position="61"/>
    </location>
</feature>
<dbReference type="Gene3D" id="1.50.10.130">
    <property type="entry name" value="Terpene synthase, N-terminal domain"/>
    <property type="match status" value="1"/>
</dbReference>
<name>A0A7N2MNQ7_QUELO</name>
<proteinExistence type="predicted"/>
<accession>A0A7N2MNQ7</accession>